<evidence type="ECO:0000313" key="3">
    <source>
        <dbReference type="Proteomes" id="UP001261125"/>
    </source>
</evidence>
<organism evidence="2 3">
    <name type="scientific">Microbacterium phycohabitans</name>
    <dbReference type="NCBI Taxonomy" id="3075993"/>
    <lineage>
        <taxon>Bacteria</taxon>
        <taxon>Bacillati</taxon>
        <taxon>Actinomycetota</taxon>
        <taxon>Actinomycetes</taxon>
        <taxon>Micrococcales</taxon>
        <taxon>Microbacteriaceae</taxon>
        <taxon>Microbacterium</taxon>
    </lineage>
</organism>
<feature type="transmembrane region" description="Helical" evidence="1">
    <location>
        <begin position="156"/>
        <end position="174"/>
    </location>
</feature>
<proteinExistence type="predicted"/>
<sequence>MTSLRPRDVLLSTTAALIVSLAAYVPMIISGHITRDSGVFLYTGMVVSRGGMPYVDSWDHKGPLLAVIEMLAWRIGGGIVGGPLLEAVVFAVGLATAGVIWSRWIRGWAAAVVFLVGITYLGVFEGGNFTETWLFPFQLVAYSLFAHVAMSVGRGAAARTVTVVGLFLGLALSVGLFTRMNNVAGLVAVVVAGVLYFNRRVVLAVAVVAVVAMIGLALILWLWAGDALRAAVDQYLRYNLFYSESTPVGERVESFATLSQLLVSGAVVATALFVSGAWALRRATTDTQGRTGAIVVVLFLAVGGVDALSQMASGRPYPHYLVVAIAAFAVSIVAAGADLRPLVSRWWRAERRAGARGARVAALFALSAMIISSSGASALQGLRTTTGAGVFVAGSYQEQIVDHVLAETAPEDRVLVHGAETWILAASQRLSPTAITYSLPVEQGYGGLPAQYLADIQEFPPALIVESPVSCGISTECPTEDAHFAGLAPWVAASYVLEGDEVGFRFWRRVGR</sequence>
<dbReference type="RefSeq" id="WP_316003483.1">
    <property type="nucleotide sequence ID" value="NZ_JAWDIT010000001.1"/>
</dbReference>
<gene>
    <name evidence="2" type="ORF">RWH44_03505</name>
</gene>
<feature type="transmembrane region" description="Helical" evidence="1">
    <location>
        <begin position="9"/>
        <end position="29"/>
    </location>
</feature>
<evidence type="ECO:0000256" key="1">
    <source>
        <dbReference type="SAM" id="Phobius"/>
    </source>
</evidence>
<name>A0ABU3SIY5_9MICO</name>
<dbReference type="EMBL" id="JAWDIT010000001">
    <property type="protein sequence ID" value="MDU0344765.1"/>
    <property type="molecule type" value="Genomic_DNA"/>
</dbReference>
<feature type="transmembrane region" description="Helical" evidence="1">
    <location>
        <begin position="202"/>
        <end position="224"/>
    </location>
</feature>
<evidence type="ECO:0000313" key="2">
    <source>
        <dbReference type="EMBL" id="MDU0344765.1"/>
    </source>
</evidence>
<feature type="transmembrane region" description="Helical" evidence="1">
    <location>
        <begin position="292"/>
        <end position="311"/>
    </location>
</feature>
<keyword evidence="3" id="KW-1185">Reference proteome</keyword>
<keyword evidence="1" id="KW-0812">Transmembrane</keyword>
<feature type="transmembrane region" description="Helical" evidence="1">
    <location>
        <begin position="261"/>
        <end position="280"/>
    </location>
</feature>
<keyword evidence="1" id="KW-1133">Transmembrane helix</keyword>
<feature type="transmembrane region" description="Helical" evidence="1">
    <location>
        <begin position="108"/>
        <end position="127"/>
    </location>
</feature>
<feature type="transmembrane region" description="Helical" evidence="1">
    <location>
        <begin position="360"/>
        <end position="379"/>
    </location>
</feature>
<protein>
    <recommendedName>
        <fullName evidence="4">Glycosyltransferase RgtA/B/C/D-like domain-containing protein</fullName>
    </recommendedName>
</protein>
<feature type="transmembrane region" description="Helical" evidence="1">
    <location>
        <begin position="79"/>
        <end position="101"/>
    </location>
</feature>
<keyword evidence="1" id="KW-0472">Membrane</keyword>
<reference evidence="2 3" key="1">
    <citation type="submission" date="2023-09" db="EMBL/GenBank/DDBJ databases">
        <title>Microbacterium fusihabitans sp. nov., Microbacterium phycihabitans sp. nov., and Microbacterium cervinum sp. nov., isolated from dried seaweeds of beach.</title>
        <authorList>
            <person name="Lee S.D."/>
        </authorList>
    </citation>
    <scope>NUCLEOTIDE SEQUENCE [LARGE SCALE GENOMIC DNA]</scope>
    <source>
        <strain evidence="2 3">KSW2-29</strain>
    </source>
</reference>
<evidence type="ECO:0008006" key="4">
    <source>
        <dbReference type="Google" id="ProtNLM"/>
    </source>
</evidence>
<accession>A0ABU3SIY5</accession>
<feature type="transmembrane region" description="Helical" evidence="1">
    <location>
        <begin position="317"/>
        <end position="339"/>
    </location>
</feature>
<comment type="caution">
    <text evidence="2">The sequence shown here is derived from an EMBL/GenBank/DDBJ whole genome shotgun (WGS) entry which is preliminary data.</text>
</comment>
<dbReference type="Proteomes" id="UP001261125">
    <property type="component" value="Unassembled WGS sequence"/>
</dbReference>